<evidence type="ECO:0000313" key="1">
    <source>
        <dbReference type="EMBL" id="KAG0010175.1"/>
    </source>
</evidence>
<accession>A0A9P6MR44</accession>
<dbReference type="Proteomes" id="UP000703661">
    <property type="component" value="Unassembled WGS sequence"/>
</dbReference>
<sequence>MKKFLVVMMYRAEHRRSQYFNQRFDPFTETSVKKHMDYNKFSNIQMVWFENLKWIIEASTEDIKEEYKKAIVARVKSGRPTALLSPYQGPIHAAELEDFGCLMTQTIICIWQAEAGSEFILHEGCFGAWEGDIGIMFHNFFIVSPRFAIVLVNRLYLAERDKKKPRWTSLFGDELHVFPETEYKKGPPPRDFDLADLATHFSPDDVFKYKRIVISKEDVYKVNAISLDSRRQFLTYKSNVSMYKSLRYYDKVKKEKFHEWHDYPILRRKLFSELNRTHPVDQ</sequence>
<keyword evidence="2" id="KW-1185">Reference proteome</keyword>
<proteinExistence type="predicted"/>
<reference evidence="1" key="1">
    <citation type="journal article" date="2020" name="Fungal Divers.">
        <title>Resolving the Mortierellaceae phylogeny through synthesis of multi-gene phylogenetics and phylogenomics.</title>
        <authorList>
            <person name="Vandepol N."/>
            <person name="Liber J."/>
            <person name="Desiro A."/>
            <person name="Na H."/>
            <person name="Kennedy M."/>
            <person name="Barry K."/>
            <person name="Grigoriev I.V."/>
            <person name="Miller A.N."/>
            <person name="O'Donnell K."/>
            <person name="Stajich J.E."/>
            <person name="Bonito G."/>
        </authorList>
    </citation>
    <scope>NUCLEOTIDE SEQUENCE</scope>
    <source>
        <strain evidence="1">NRRL 2769</strain>
    </source>
</reference>
<evidence type="ECO:0000313" key="2">
    <source>
        <dbReference type="Proteomes" id="UP000703661"/>
    </source>
</evidence>
<organism evidence="1 2">
    <name type="scientific">Entomortierella chlamydospora</name>
    <dbReference type="NCBI Taxonomy" id="101097"/>
    <lineage>
        <taxon>Eukaryota</taxon>
        <taxon>Fungi</taxon>
        <taxon>Fungi incertae sedis</taxon>
        <taxon>Mucoromycota</taxon>
        <taxon>Mortierellomycotina</taxon>
        <taxon>Mortierellomycetes</taxon>
        <taxon>Mortierellales</taxon>
        <taxon>Mortierellaceae</taxon>
        <taxon>Entomortierella</taxon>
    </lineage>
</organism>
<dbReference type="AlphaFoldDB" id="A0A9P6MR44"/>
<protein>
    <submittedName>
        <fullName evidence="1">Uncharacterized protein</fullName>
    </submittedName>
</protein>
<gene>
    <name evidence="1" type="ORF">BGZ80_001709</name>
</gene>
<dbReference type="EMBL" id="JAAAID010001396">
    <property type="protein sequence ID" value="KAG0010175.1"/>
    <property type="molecule type" value="Genomic_DNA"/>
</dbReference>
<name>A0A9P6MR44_9FUNG</name>
<comment type="caution">
    <text evidence="1">The sequence shown here is derived from an EMBL/GenBank/DDBJ whole genome shotgun (WGS) entry which is preliminary data.</text>
</comment>